<feature type="domain" description="Reverse transcriptase" evidence="1">
    <location>
        <begin position="461"/>
        <end position="751"/>
    </location>
</feature>
<comment type="caution">
    <text evidence="2">The sequence shown here is derived from an EMBL/GenBank/DDBJ whole genome shotgun (WGS) entry which is preliminary data.</text>
</comment>
<dbReference type="Proteomes" id="UP001314205">
    <property type="component" value="Unassembled WGS sequence"/>
</dbReference>
<dbReference type="AlphaFoldDB" id="A0AAV1K978"/>
<dbReference type="InterPro" id="IPR036691">
    <property type="entry name" value="Endo/exonu/phosph_ase_sf"/>
</dbReference>
<dbReference type="PROSITE" id="PS50878">
    <property type="entry name" value="RT_POL"/>
    <property type="match status" value="1"/>
</dbReference>
<name>A0AAV1K978_9NEOP</name>
<organism evidence="2 3">
    <name type="scientific">Parnassius mnemosyne</name>
    <name type="common">clouded apollo</name>
    <dbReference type="NCBI Taxonomy" id="213953"/>
    <lineage>
        <taxon>Eukaryota</taxon>
        <taxon>Metazoa</taxon>
        <taxon>Ecdysozoa</taxon>
        <taxon>Arthropoda</taxon>
        <taxon>Hexapoda</taxon>
        <taxon>Insecta</taxon>
        <taxon>Pterygota</taxon>
        <taxon>Neoptera</taxon>
        <taxon>Endopterygota</taxon>
        <taxon>Lepidoptera</taxon>
        <taxon>Glossata</taxon>
        <taxon>Ditrysia</taxon>
        <taxon>Papilionoidea</taxon>
        <taxon>Papilionidae</taxon>
        <taxon>Parnassiinae</taxon>
        <taxon>Parnassini</taxon>
        <taxon>Parnassius</taxon>
        <taxon>Driopa</taxon>
    </lineage>
</organism>
<keyword evidence="3" id="KW-1185">Reference proteome</keyword>
<gene>
    <name evidence="2" type="ORF">PARMNEM_LOCUS1554</name>
</gene>
<accession>A0AAV1K978</accession>
<dbReference type="PANTHER" id="PTHR33332">
    <property type="entry name" value="REVERSE TRANSCRIPTASE DOMAIN-CONTAINING PROTEIN"/>
    <property type="match status" value="1"/>
</dbReference>
<protein>
    <recommendedName>
        <fullName evidence="1">Reverse transcriptase domain-containing protein</fullName>
    </recommendedName>
</protein>
<dbReference type="Pfam" id="PF00078">
    <property type="entry name" value="RVT_1"/>
    <property type="match status" value="1"/>
</dbReference>
<dbReference type="InterPro" id="IPR000477">
    <property type="entry name" value="RT_dom"/>
</dbReference>
<evidence type="ECO:0000313" key="3">
    <source>
        <dbReference type="Proteomes" id="UP001314205"/>
    </source>
</evidence>
<reference evidence="2 3" key="1">
    <citation type="submission" date="2023-11" db="EMBL/GenBank/DDBJ databases">
        <authorList>
            <person name="Hedman E."/>
            <person name="Englund M."/>
            <person name="Stromberg M."/>
            <person name="Nyberg Akerstrom W."/>
            <person name="Nylinder S."/>
            <person name="Jareborg N."/>
            <person name="Kallberg Y."/>
            <person name="Kronander E."/>
        </authorList>
    </citation>
    <scope>NUCLEOTIDE SEQUENCE [LARGE SCALE GENOMIC DNA]</scope>
</reference>
<dbReference type="EMBL" id="CAVLGL010000002">
    <property type="protein sequence ID" value="CAK1579641.1"/>
    <property type="molecule type" value="Genomic_DNA"/>
</dbReference>
<evidence type="ECO:0000313" key="2">
    <source>
        <dbReference type="EMBL" id="CAK1579641.1"/>
    </source>
</evidence>
<dbReference type="CDD" id="cd01650">
    <property type="entry name" value="RT_nLTR_like"/>
    <property type="match status" value="1"/>
</dbReference>
<evidence type="ECO:0000259" key="1">
    <source>
        <dbReference type="PROSITE" id="PS50878"/>
    </source>
</evidence>
<sequence>MIALTETFLTSSVSNGELFPPGFHVVRKDRPGDCGWGGVLLAIRDRYNVKIVTDIVSMTDDKELIFAIVTFKNVKVLCCVVYLPPNYKDEQYLNVLTCIENVICTYPDLNVLILGDFNLNSCSTNIKTSFDFFCEFCSLKQYNTVLNNRGGMLDLVLGSFEAKQIVVSLSEDPLVNIDQYHPMLDINITFPGFWIASNVSSLQQVTPRSNTNTDWNWRKADFQGLYRTLIEIDWSDLLTISDINCAVQLFYDKLYEIINLFVPIKKQLSNNQRYIYPNWYNVEIIKNIKNKHFHHKQFKKEGKEFNKAMFIYYREKVKKLIDCEYRKYMTVLQKNIIDDPVQFWKYVKEKKKNRRYIDTYIYENTAVTDQAAADAFAKYFASVFHAEKPVLNPDTAAKAAYAHIHRDVTSVSITTVDENDLKKVVRRLKPRSAGGPDGIPVFLVKDCISVLGRPLLYLYNLSLTQSRYPESWKLSRVTPVPKGDGGTNVTSFRPIAVLSVFGKIFEAILSDSIKCQIGQQLHNGQHGFRTARSTVTNLVAHVDYICSQMDKRRQVDAAYFDFQKAFDLVDNDVLLKKLAIVGFEPKLLNFFSCYLNNRRQYVRLSGYNSGDYFTRSGVSQGSTLGPLLFVIFINDLPDVVLTAECLLFADDLKLTLGIETEADAVTLQRDIDAVSIWSQENHLPFNNLKCKIITFTRKSQPIIFNYKLTDDPLERVKEIRDLGLLLDCKLDFHTHINKICKSAHKMLGFVIRTASQFDNTRVAKVLYNAYVRSKLEYGAVIWNPYEEKYVLMIEKIQRKFARWIYKKQYGYYPYLYPSLFVSGMVDIETLKLRRAVSQVMQYLSIIHNRIDSPQILERVRILVPGNVSANSQGQVAPRRRPRLLEPPRARTERARQAPTNRALRIIGDILAQHNELDLFADGLGHLYKKFQIILNKF</sequence>
<dbReference type="Gene3D" id="3.60.10.10">
    <property type="entry name" value="Endonuclease/exonuclease/phosphatase"/>
    <property type="match status" value="1"/>
</dbReference>
<proteinExistence type="predicted"/>
<dbReference type="SUPFAM" id="SSF56219">
    <property type="entry name" value="DNase I-like"/>
    <property type="match status" value="1"/>
</dbReference>